<dbReference type="SUPFAM" id="SSF101307">
    <property type="entry name" value="YutG-like"/>
    <property type="match status" value="1"/>
</dbReference>
<protein>
    <submittedName>
        <fullName evidence="2">Phosphatidylglycerophosphatase A</fullName>
    </submittedName>
</protein>
<proteinExistence type="predicted"/>
<dbReference type="InterPro" id="IPR036681">
    <property type="entry name" value="PgpA-like_sf"/>
</dbReference>
<dbReference type="AlphaFoldDB" id="A0A1G8LDQ1"/>
<sequence length="168" mass="18650">MMNESMQELYDKSVEILNMRGVTIENIAELVKKLQEPYNPEIKLDECIKNVNHVLKKREVAHAILTGVAIDELAEKKMLPEPIQSIIDRDEGLYGIDEILPLSIVNLYGTIGLTSYGYLDKEKTGIIKKLDTKQDGKVNTFLDDLVAGVASAAASRYAHGEGSEENSN</sequence>
<evidence type="ECO:0000313" key="3">
    <source>
        <dbReference type="Proteomes" id="UP000198945"/>
    </source>
</evidence>
<dbReference type="Proteomes" id="UP000198945">
    <property type="component" value="Unassembled WGS sequence"/>
</dbReference>
<dbReference type="EMBL" id="FNEH01000008">
    <property type="protein sequence ID" value="SDI53617.1"/>
    <property type="molecule type" value="Genomic_DNA"/>
</dbReference>
<dbReference type="PIRSF" id="PIRSF019587">
    <property type="entry name" value="PGPase"/>
    <property type="match status" value="1"/>
</dbReference>
<reference evidence="2 3" key="1">
    <citation type="submission" date="2016-10" db="EMBL/GenBank/DDBJ databases">
        <authorList>
            <person name="de Groot N.N."/>
        </authorList>
    </citation>
    <scope>NUCLEOTIDE SEQUENCE [LARGE SCALE GENOMIC DNA]</scope>
    <source>
        <strain evidence="2 3">WG7</strain>
    </source>
</reference>
<dbReference type="Gene3D" id="1.10.3760.10">
    <property type="entry name" value="PgpA-like"/>
    <property type="match status" value="1"/>
</dbReference>
<dbReference type="InterPro" id="IPR007686">
    <property type="entry name" value="YutG/PgpA"/>
</dbReference>
<name>A0A1G8LDQ1_9FIRM</name>
<evidence type="ECO:0000259" key="1">
    <source>
        <dbReference type="Pfam" id="PF04608"/>
    </source>
</evidence>
<dbReference type="GO" id="GO:0008962">
    <property type="term" value="F:phosphatidylglycerophosphatase activity"/>
    <property type="evidence" value="ECO:0007669"/>
    <property type="project" value="InterPro"/>
</dbReference>
<dbReference type="InterPro" id="IPR026038">
    <property type="entry name" value="Put_PGPase"/>
</dbReference>
<dbReference type="Pfam" id="PF04608">
    <property type="entry name" value="PgpA"/>
    <property type="match status" value="1"/>
</dbReference>
<organism evidence="2 3">
    <name type="scientific">Halanaerobium congolense</name>
    <dbReference type="NCBI Taxonomy" id="54121"/>
    <lineage>
        <taxon>Bacteria</taxon>
        <taxon>Bacillati</taxon>
        <taxon>Bacillota</taxon>
        <taxon>Clostridia</taxon>
        <taxon>Halanaerobiales</taxon>
        <taxon>Halanaerobiaceae</taxon>
        <taxon>Halanaerobium</taxon>
    </lineage>
</organism>
<dbReference type="CDD" id="cd06971">
    <property type="entry name" value="PgpA"/>
    <property type="match status" value="1"/>
</dbReference>
<dbReference type="GO" id="GO:0006629">
    <property type="term" value="P:lipid metabolic process"/>
    <property type="evidence" value="ECO:0007669"/>
    <property type="project" value="InterPro"/>
</dbReference>
<feature type="domain" description="YutG/PgpA" evidence="1">
    <location>
        <begin position="54"/>
        <end position="158"/>
    </location>
</feature>
<gene>
    <name evidence="2" type="ORF">SAMN04515654_10820</name>
</gene>
<evidence type="ECO:0000313" key="2">
    <source>
        <dbReference type="EMBL" id="SDI53617.1"/>
    </source>
</evidence>
<accession>A0A1G8LDQ1</accession>